<evidence type="ECO:0000256" key="1">
    <source>
        <dbReference type="ARBA" id="ARBA00007169"/>
    </source>
</evidence>
<evidence type="ECO:0000259" key="3">
    <source>
        <dbReference type="SMART" id="SM00824"/>
    </source>
</evidence>
<dbReference type="Proteomes" id="UP000184111">
    <property type="component" value="Unassembled WGS sequence"/>
</dbReference>
<organism evidence="4 5">
    <name type="scientific">Actinacidiphila paucisporea</name>
    <dbReference type="NCBI Taxonomy" id="310782"/>
    <lineage>
        <taxon>Bacteria</taxon>
        <taxon>Bacillati</taxon>
        <taxon>Actinomycetota</taxon>
        <taxon>Actinomycetes</taxon>
        <taxon>Kitasatosporales</taxon>
        <taxon>Streptomycetaceae</taxon>
        <taxon>Actinacidiphila</taxon>
    </lineage>
</organism>
<comment type="similarity">
    <text evidence="1">Belongs to the thioesterase family.</text>
</comment>
<dbReference type="RefSeq" id="WP_073501036.1">
    <property type="nucleotide sequence ID" value="NZ_FRBI01000018.1"/>
</dbReference>
<dbReference type="SMART" id="SM00824">
    <property type="entry name" value="PKS_TE"/>
    <property type="match status" value="1"/>
</dbReference>
<dbReference type="InterPro" id="IPR001031">
    <property type="entry name" value="Thioesterase"/>
</dbReference>
<dbReference type="STRING" id="310782.SAMN05216499_1182"/>
<keyword evidence="2" id="KW-0378">Hydrolase</keyword>
<dbReference type="InterPro" id="IPR012223">
    <property type="entry name" value="TEII"/>
</dbReference>
<dbReference type="SUPFAM" id="SSF53474">
    <property type="entry name" value="alpha/beta-Hydrolases"/>
    <property type="match status" value="1"/>
</dbReference>
<dbReference type="Pfam" id="PF00975">
    <property type="entry name" value="Thioesterase"/>
    <property type="match status" value="1"/>
</dbReference>
<dbReference type="Gene3D" id="3.40.50.1820">
    <property type="entry name" value="alpha/beta hydrolase"/>
    <property type="match status" value="1"/>
</dbReference>
<sequence>MPPTLTGAATRTWVRRFHPYTAASVRLVCFPHAGGAAGFFHPLSAELRERTDVLCMQYPGRQDRCREPLLDDIARLADGAAEALAPWRGDRLALFGHSMGAVVAYEVARRMAADGAGPVRLFASGRRAPSAYRDERLHLAGDDALLADIRALDGTPPEVLADEEVLRMSLPVLRSDYRAVETYRHPQGPPLECPVTVLTGDSDPRVTDEEARAWTRHTAAGCEVRTYSGGHFFLSERWPEIGSLVLDRLVAARRPAAPGR</sequence>
<keyword evidence="5" id="KW-1185">Reference proteome</keyword>
<accession>A0A1M7N934</accession>
<gene>
    <name evidence="4" type="ORF">SAMN05216499_1182</name>
</gene>
<dbReference type="PANTHER" id="PTHR11487">
    <property type="entry name" value="THIOESTERASE"/>
    <property type="match status" value="1"/>
</dbReference>
<proteinExistence type="inferred from homology"/>
<feature type="domain" description="Thioesterase TesA-like" evidence="3">
    <location>
        <begin position="28"/>
        <end position="249"/>
    </location>
</feature>
<dbReference type="GO" id="GO:0016787">
    <property type="term" value="F:hydrolase activity"/>
    <property type="evidence" value="ECO:0007669"/>
    <property type="project" value="UniProtKB-KW"/>
</dbReference>
<dbReference type="AlphaFoldDB" id="A0A1M7N934"/>
<reference evidence="4 5" key="1">
    <citation type="submission" date="2016-11" db="EMBL/GenBank/DDBJ databases">
        <authorList>
            <person name="Jaros S."/>
            <person name="Januszkiewicz K."/>
            <person name="Wedrychowicz H."/>
        </authorList>
    </citation>
    <scope>NUCLEOTIDE SEQUENCE [LARGE SCALE GENOMIC DNA]</scope>
    <source>
        <strain evidence="4 5">CGMCC 4.2025</strain>
    </source>
</reference>
<name>A0A1M7N934_9ACTN</name>
<dbReference type="InterPro" id="IPR029058">
    <property type="entry name" value="AB_hydrolase_fold"/>
</dbReference>
<evidence type="ECO:0000256" key="2">
    <source>
        <dbReference type="ARBA" id="ARBA00022801"/>
    </source>
</evidence>
<dbReference type="PANTHER" id="PTHR11487:SF0">
    <property type="entry name" value="S-ACYL FATTY ACID SYNTHASE THIOESTERASE, MEDIUM CHAIN"/>
    <property type="match status" value="1"/>
</dbReference>
<dbReference type="EMBL" id="FRBI01000018">
    <property type="protein sequence ID" value="SHN00015.1"/>
    <property type="molecule type" value="Genomic_DNA"/>
</dbReference>
<evidence type="ECO:0000313" key="4">
    <source>
        <dbReference type="EMBL" id="SHN00015.1"/>
    </source>
</evidence>
<evidence type="ECO:0000313" key="5">
    <source>
        <dbReference type="Proteomes" id="UP000184111"/>
    </source>
</evidence>
<dbReference type="InterPro" id="IPR020802">
    <property type="entry name" value="TesA-like"/>
</dbReference>
<dbReference type="GO" id="GO:0008610">
    <property type="term" value="P:lipid biosynthetic process"/>
    <property type="evidence" value="ECO:0007669"/>
    <property type="project" value="TreeGrafter"/>
</dbReference>
<protein>
    <submittedName>
        <fullName evidence="4">Surfactin synthase thioesterase subunit</fullName>
    </submittedName>
</protein>
<dbReference type="OrthoDB" id="8480037at2"/>